<accession>A0ABU3Q041</accession>
<proteinExistence type="predicted"/>
<sequence length="278" mass="28711">MDSEVPIADPLGGGVICVPAIDPGGGGDAGPIDAGGGSTATCAFRDQEIPCQRDGAYWMPQHSCYAGPMSPQPSPASTLWGENDPASGAVWTCLWGPTNPLPVTTVINFFVPATAAPLPDPAVLAQRALDTMQLATAEVNLAPAPPDMTYVGLETWLWVPATQWAPLTESVTAGTTTVTVTAVPQRVTWDLGAGTTTCTSPGRAWSSTYNSSADTDCSFTYDRVSSEVGFPVTATLVYRADWTCAGACLADAGSLDEVDGVPGVSAIRVSERQSVVIG</sequence>
<dbReference type="Proteomes" id="UP001268542">
    <property type="component" value="Unassembled WGS sequence"/>
</dbReference>
<evidence type="ECO:0000313" key="1">
    <source>
        <dbReference type="EMBL" id="MDT9594877.1"/>
    </source>
</evidence>
<protein>
    <recommendedName>
        <fullName evidence="3">PKD domain-containing protein</fullName>
    </recommendedName>
</protein>
<evidence type="ECO:0000313" key="2">
    <source>
        <dbReference type="Proteomes" id="UP001268542"/>
    </source>
</evidence>
<dbReference type="EMBL" id="JAVYII010000008">
    <property type="protein sequence ID" value="MDT9594877.1"/>
    <property type="molecule type" value="Genomic_DNA"/>
</dbReference>
<gene>
    <name evidence="1" type="ORF">RDV89_17445</name>
</gene>
<organism evidence="1 2">
    <name type="scientific">Nocardioides imazamoxiresistens</name>
    <dbReference type="NCBI Taxonomy" id="3231893"/>
    <lineage>
        <taxon>Bacteria</taxon>
        <taxon>Bacillati</taxon>
        <taxon>Actinomycetota</taxon>
        <taxon>Actinomycetes</taxon>
        <taxon>Propionibacteriales</taxon>
        <taxon>Nocardioidaceae</taxon>
        <taxon>Nocardioides</taxon>
    </lineage>
</organism>
<name>A0ABU3Q041_9ACTN</name>
<evidence type="ECO:0008006" key="3">
    <source>
        <dbReference type="Google" id="ProtNLM"/>
    </source>
</evidence>
<comment type="caution">
    <text evidence="1">The sequence shown here is derived from an EMBL/GenBank/DDBJ whole genome shotgun (WGS) entry which is preliminary data.</text>
</comment>
<dbReference type="RefSeq" id="WP_315735075.1">
    <property type="nucleotide sequence ID" value="NZ_JAVYII010000008.1"/>
</dbReference>
<keyword evidence="2" id="KW-1185">Reference proteome</keyword>
<reference evidence="1 2" key="1">
    <citation type="submission" date="2023-08" db="EMBL/GenBank/DDBJ databases">
        <title>Nocardioides seae sp. nov., a bacterium isolated from a soil.</title>
        <authorList>
            <person name="Wang X."/>
        </authorList>
    </citation>
    <scope>NUCLEOTIDE SEQUENCE [LARGE SCALE GENOMIC DNA]</scope>
    <source>
        <strain evidence="1 2">YZH12</strain>
    </source>
</reference>